<evidence type="ECO:0000256" key="6">
    <source>
        <dbReference type="SAM" id="Phobius"/>
    </source>
</evidence>
<dbReference type="CDD" id="cd13962">
    <property type="entry name" value="PT_UbiA_UBIAD1"/>
    <property type="match status" value="1"/>
</dbReference>
<dbReference type="PIRSF" id="PIRSF005355">
    <property type="entry name" value="UBIAD1"/>
    <property type="match status" value="1"/>
</dbReference>
<dbReference type="NCBIfam" id="TIGR02235">
    <property type="entry name" value="menA_cyano-plnt"/>
    <property type="match status" value="1"/>
</dbReference>
<feature type="transmembrane region" description="Helical" evidence="6">
    <location>
        <begin position="34"/>
        <end position="50"/>
    </location>
</feature>
<keyword evidence="8" id="KW-1185">Reference proteome</keyword>
<dbReference type="GO" id="GO:0004659">
    <property type="term" value="F:prenyltransferase activity"/>
    <property type="evidence" value="ECO:0007669"/>
    <property type="project" value="InterPro"/>
</dbReference>
<gene>
    <name evidence="7" type="ORF">WJX73_009446</name>
</gene>
<dbReference type="AlphaFoldDB" id="A0AAW1NXU1"/>
<evidence type="ECO:0000256" key="1">
    <source>
        <dbReference type="ARBA" id="ARBA00004141"/>
    </source>
</evidence>
<evidence type="ECO:0000256" key="2">
    <source>
        <dbReference type="ARBA" id="ARBA00022679"/>
    </source>
</evidence>
<proteinExistence type="predicted"/>
<comment type="subcellular location">
    <subcellularLocation>
        <location evidence="1">Membrane</location>
        <topology evidence="1">Multi-pass membrane protein</topology>
    </subcellularLocation>
</comment>
<dbReference type="InterPro" id="IPR000537">
    <property type="entry name" value="UbiA_prenyltransferase"/>
</dbReference>
<accession>A0AAW1NXU1</accession>
<evidence type="ECO:0008006" key="9">
    <source>
        <dbReference type="Google" id="ProtNLM"/>
    </source>
</evidence>
<name>A0AAW1NXU1_9CHLO</name>
<dbReference type="InterPro" id="IPR011937">
    <property type="entry name" value="DHNA_phytyltransferase_MenA"/>
</dbReference>
<feature type="transmembrane region" description="Helical" evidence="6">
    <location>
        <begin position="104"/>
        <end position="120"/>
    </location>
</feature>
<evidence type="ECO:0000313" key="7">
    <source>
        <dbReference type="EMBL" id="KAK9802593.1"/>
    </source>
</evidence>
<evidence type="ECO:0000256" key="4">
    <source>
        <dbReference type="ARBA" id="ARBA00022989"/>
    </source>
</evidence>
<dbReference type="InterPro" id="IPR026046">
    <property type="entry name" value="UBIAD1"/>
</dbReference>
<dbReference type="EMBL" id="JALJOQ010000071">
    <property type="protein sequence ID" value="KAK9802593.1"/>
    <property type="molecule type" value="Genomic_DNA"/>
</dbReference>
<dbReference type="GO" id="GO:0009234">
    <property type="term" value="P:menaquinone biosynthetic process"/>
    <property type="evidence" value="ECO:0007669"/>
    <property type="project" value="TreeGrafter"/>
</dbReference>
<feature type="transmembrane region" description="Helical" evidence="6">
    <location>
        <begin position="164"/>
        <end position="186"/>
    </location>
</feature>
<dbReference type="GO" id="GO:0016020">
    <property type="term" value="C:membrane"/>
    <property type="evidence" value="ECO:0007669"/>
    <property type="project" value="UniProtKB-SubCell"/>
</dbReference>
<sequence length="252" mass="26361">MAIKPPMYSVALIPILVAAAAVYADFGHISGKLFGQLIVGAFSIIAWLNTSNDVFDSSMGVDGAKVESLVNITGNRLGCLAVANAFLALGLSLLGRAIWHVGEMRAAGALGLAIILGYMYQGPPFRLSYKGLGEPITFITFGPLSTCAFYFIQAAAAAQGHPVGLTPGILVASMLVGVTTAAILFCSHFHQIEGDKAAMKMSPLVRLGNTARGLEVLKAIVFSVYGLVVASCLLGVLSTTCLPLMLLSLWQV</sequence>
<feature type="transmembrane region" description="Helical" evidence="6">
    <location>
        <begin position="132"/>
        <end position="152"/>
    </location>
</feature>
<reference evidence="7 8" key="1">
    <citation type="journal article" date="2024" name="Nat. Commun.">
        <title>Phylogenomics reveals the evolutionary origins of lichenization in chlorophyte algae.</title>
        <authorList>
            <person name="Puginier C."/>
            <person name="Libourel C."/>
            <person name="Otte J."/>
            <person name="Skaloud P."/>
            <person name="Haon M."/>
            <person name="Grisel S."/>
            <person name="Petersen M."/>
            <person name="Berrin J.G."/>
            <person name="Delaux P.M."/>
            <person name="Dal Grande F."/>
            <person name="Keller J."/>
        </authorList>
    </citation>
    <scope>NUCLEOTIDE SEQUENCE [LARGE SCALE GENOMIC DNA]</scope>
    <source>
        <strain evidence="7 8">SAG 2036</strain>
    </source>
</reference>
<keyword evidence="2" id="KW-0808">Transferase</keyword>
<protein>
    <recommendedName>
        <fullName evidence="9">1,4-dihydroxy-2-naphthoate octaprenyltransferase</fullName>
    </recommendedName>
</protein>
<evidence type="ECO:0000256" key="5">
    <source>
        <dbReference type="ARBA" id="ARBA00023136"/>
    </source>
</evidence>
<feature type="transmembrane region" description="Helical" evidence="6">
    <location>
        <begin position="77"/>
        <end position="98"/>
    </location>
</feature>
<dbReference type="PANTHER" id="PTHR13929:SF0">
    <property type="entry name" value="UBIA PRENYLTRANSFERASE DOMAIN-CONTAINING PROTEIN 1"/>
    <property type="match status" value="1"/>
</dbReference>
<feature type="transmembrane region" description="Helical" evidence="6">
    <location>
        <begin position="222"/>
        <end position="250"/>
    </location>
</feature>
<dbReference type="Pfam" id="PF01040">
    <property type="entry name" value="UbiA"/>
    <property type="match status" value="1"/>
</dbReference>
<organism evidence="7 8">
    <name type="scientific">Symbiochloris irregularis</name>
    <dbReference type="NCBI Taxonomy" id="706552"/>
    <lineage>
        <taxon>Eukaryota</taxon>
        <taxon>Viridiplantae</taxon>
        <taxon>Chlorophyta</taxon>
        <taxon>core chlorophytes</taxon>
        <taxon>Trebouxiophyceae</taxon>
        <taxon>Trebouxiales</taxon>
        <taxon>Trebouxiaceae</taxon>
        <taxon>Symbiochloris</taxon>
    </lineage>
</organism>
<dbReference type="GO" id="GO:0042372">
    <property type="term" value="P:phylloquinone biosynthetic process"/>
    <property type="evidence" value="ECO:0007669"/>
    <property type="project" value="InterPro"/>
</dbReference>
<dbReference type="Proteomes" id="UP001465755">
    <property type="component" value="Unassembled WGS sequence"/>
</dbReference>
<evidence type="ECO:0000313" key="8">
    <source>
        <dbReference type="Proteomes" id="UP001465755"/>
    </source>
</evidence>
<keyword evidence="4 6" id="KW-1133">Transmembrane helix</keyword>
<evidence type="ECO:0000256" key="3">
    <source>
        <dbReference type="ARBA" id="ARBA00022692"/>
    </source>
</evidence>
<keyword evidence="5 6" id="KW-0472">Membrane</keyword>
<comment type="caution">
    <text evidence="7">The sequence shown here is derived from an EMBL/GenBank/DDBJ whole genome shotgun (WGS) entry which is preliminary data.</text>
</comment>
<keyword evidence="3 6" id="KW-0812">Transmembrane</keyword>
<dbReference type="PANTHER" id="PTHR13929">
    <property type="entry name" value="1,4-DIHYDROXY-2-NAPHTHOATE OCTAPRENYLTRANSFERASE"/>
    <property type="match status" value="1"/>
</dbReference>